<comment type="caution">
    <text evidence="6">The sequence shown here is derived from an EMBL/GenBank/DDBJ whole genome shotgun (WGS) entry which is preliminary data.</text>
</comment>
<dbReference type="PIRSF" id="PIRSF003085">
    <property type="entry name" value="CMAS"/>
    <property type="match status" value="1"/>
</dbReference>
<keyword evidence="4" id="KW-0949">S-adenosyl-L-methionine</keyword>
<organism evidence="6 7">
    <name type="scientific">Luteipulveratus halotolerans</name>
    <dbReference type="NCBI Taxonomy" id="1631356"/>
    <lineage>
        <taxon>Bacteria</taxon>
        <taxon>Bacillati</taxon>
        <taxon>Actinomycetota</taxon>
        <taxon>Actinomycetes</taxon>
        <taxon>Micrococcales</taxon>
        <taxon>Dermacoccaceae</taxon>
        <taxon>Luteipulveratus</taxon>
    </lineage>
</organism>
<comment type="similarity">
    <text evidence="1">Belongs to the CFA/CMAS family.</text>
</comment>
<gene>
    <name evidence="6" type="ORF">VV01_06105</name>
</gene>
<dbReference type="GO" id="GO:0008168">
    <property type="term" value="F:methyltransferase activity"/>
    <property type="evidence" value="ECO:0007669"/>
    <property type="project" value="UniProtKB-KW"/>
</dbReference>
<name>A0A0L6CG91_9MICO</name>
<evidence type="ECO:0000313" key="6">
    <source>
        <dbReference type="EMBL" id="KNX36817.1"/>
    </source>
</evidence>
<proteinExistence type="inferred from homology"/>
<dbReference type="InterPro" id="IPR029063">
    <property type="entry name" value="SAM-dependent_MTases_sf"/>
</dbReference>
<dbReference type="Gene3D" id="3.40.50.150">
    <property type="entry name" value="Vaccinia Virus protein VP39"/>
    <property type="match status" value="1"/>
</dbReference>
<keyword evidence="3" id="KW-0808">Transferase</keyword>
<evidence type="ECO:0000256" key="3">
    <source>
        <dbReference type="ARBA" id="ARBA00022679"/>
    </source>
</evidence>
<dbReference type="PANTHER" id="PTHR43667">
    <property type="entry name" value="CYCLOPROPANE-FATTY-ACYL-PHOSPHOLIPID SYNTHASE"/>
    <property type="match status" value="1"/>
</dbReference>
<evidence type="ECO:0000256" key="4">
    <source>
        <dbReference type="ARBA" id="ARBA00022691"/>
    </source>
</evidence>
<dbReference type="OrthoDB" id="9782855at2"/>
<accession>A0A0L6CG91</accession>
<dbReference type="InterPro" id="IPR003333">
    <property type="entry name" value="CMAS"/>
</dbReference>
<keyword evidence="2" id="KW-0489">Methyltransferase</keyword>
<dbReference type="InterPro" id="IPR050723">
    <property type="entry name" value="CFA/CMAS"/>
</dbReference>
<dbReference type="EMBL" id="LAIR01000002">
    <property type="protein sequence ID" value="KNX36817.1"/>
    <property type="molecule type" value="Genomic_DNA"/>
</dbReference>
<evidence type="ECO:0000256" key="1">
    <source>
        <dbReference type="ARBA" id="ARBA00010815"/>
    </source>
</evidence>
<keyword evidence="7" id="KW-1185">Reference proteome</keyword>
<dbReference type="PATRIC" id="fig|1631356.3.peg.1167"/>
<protein>
    <submittedName>
        <fullName evidence="6">Cyclopropane-fatty-acyl-phospholipid synthase</fullName>
    </submittedName>
</protein>
<dbReference type="STRING" id="1631356.VV01_06105"/>
<dbReference type="PANTHER" id="PTHR43667:SF2">
    <property type="entry name" value="FATTY ACID C-METHYL TRANSFERASE"/>
    <property type="match status" value="1"/>
</dbReference>
<evidence type="ECO:0000256" key="5">
    <source>
        <dbReference type="ARBA" id="ARBA00023098"/>
    </source>
</evidence>
<dbReference type="Pfam" id="PF02353">
    <property type="entry name" value="CMAS"/>
    <property type="match status" value="1"/>
</dbReference>
<dbReference type="SUPFAM" id="SSF53335">
    <property type="entry name" value="S-adenosyl-L-methionine-dependent methyltransferases"/>
    <property type="match status" value="1"/>
</dbReference>
<dbReference type="GO" id="GO:0032259">
    <property type="term" value="P:methylation"/>
    <property type="evidence" value="ECO:0007669"/>
    <property type="project" value="UniProtKB-KW"/>
</dbReference>
<dbReference type="AlphaFoldDB" id="A0A0L6CG91"/>
<dbReference type="GO" id="GO:0008610">
    <property type="term" value="P:lipid biosynthetic process"/>
    <property type="evidence" value="ECO:0007669"/>
    <property type="project" value="InterPro"/>
</dbReference>
<sequence length="420" mass="46109">MTALSPTAPRVQVDPDRWPDVARVPLSLKARGAAFVTRGIFRRAMAGLPVRVVWPDGSCMGGAADVPTAPTMHVHDPSAFMRRVGSAGLIGFGESYLAGEWDSNDLAALIAAFATGVDALVPAPLKRMRSAYLARQPRAERPTPENARSNVERHYDLSNDMFALFLDPTMTYSSALFVDDDESLQTAQHRKIDRMLDQARVTAGSQVLEIGTGWGELALRAARRGARVHSVTLSREQLEWTRAKITAAGCADRVSVELCDYRDVRGRYDAVLSVEMVEAVGLDYLDGYYAVLERSLRDGGRAVVQAITMPHQRALETRDGYTWIHKYVFPGGALPSPEMLASSAAAAGLVGVDALSIGSSYAETLRRWAETFDGASEALARLGFDEVFRRMWTFYLRYSEGGFRAGYLDVQQLTYERATA</sequence>
<reference evidence="7" key="1">
    <citation type="submission" date="2015-03" db="EMBL/GenBank/DDBJ databases">
        <title>Luteipulveratus halotolerans sp. nov., a novel actinobacterium (Dermacoccaceae) from Sarawak, Malaysia.</title>
        <authorList>
            <person name="Juboi H."/>
            <person name="Basik A."/>
            <person name="Shamsul S.S."/>
            <person name="Arnold P."/>
            <person name="Schmitt E.K."/>
            <person name="Sanglier J.-J."/>
            <person name="Yeo T."/>
        </authorList>
    </citation>
    <scope>NUCLEOTIDE SEQUENCE [LARGE SCALE GENOMIC DNA]</scope>
    <source>
        <strain evidence="7">C296001</strain>
    </source>
</reference>
<evidence type="ECO:0000313" key="7">
    <source>
        <dbReference type="Proteomes" id="UP000037397"/>
    </source>
</evidence>
<dbReference type="CDD" id="cd02440">
    <property type="entry name" value="AdoMet_MTases"/>
    <property type="match status" value="1"/>
</dbReference>
<evidence type="ECO:0000256" key="2">
    <source>
        <dbReference type="ARBA" id="ARBA00022603"/>
    </source>
</evidence>
<dbReference type="Proteomes" id="UP000037397">
    <property type="component" value="Unassembled WGS sequence"/>
</dbReference>
<keyword evidence="5" id="KW-0443">Lipid metabolism</keyword>
<dbReference type="RefSeq" id="WP_050669108.1">
    <property type="nucleotide sequence ID" value="NZ_LAIR01000002.1"/>
</dbReference>